<name>A0A6J7W8G7_9CAUD</name>
<sequence>MARKEATFVGETGRDKGKQFHITEMSASKAESWAIRVLLAIGNAGIDIPDGLAEQGMAGLMAVGYMNLLKIPFETAKPLLDEMMECVQISPSANVKRPLIEDDIEEVTTRLQLRKAIWSLHMDFFLDASQSTSESKVTDQPDASLTIRPPRKR</sequence>
<reference evidence="2" key="1">
    <citation type="submission" date="2020-05" db="EMBL/GenBank/DDBJ databases">
        <authorList>
            <person name="Chiriac C."/>
            <person name="Salcher M."/>
            <person name="Ghai R."/>
            <person name="Kavagutti S V."/>
        </authorList>
    </citation>
    <scope>NUCLEOTIDE SEQUENCE</scope>
</reference>
<evidence type="ECO:0000256" key="1">
    <source>
        <dbReference type="SAM" id="MobiDB-lite"/>
    </source>
</evidence>
<feature type="region of interest" description="Disordered" evidence="1">
    <location>
        <begin position="131"/>
        <end position="153"/>
    </location>
</feature>
<protein>
    <submittedName>
        <fullName evidence="2">Uncharacterized protein</fullName>
    </submittedName>
</protein>
<gene>
    <name evidence="2" type="ORF">UFOVP148_53</name>
</gene>
<accession>A0A6J7W8G7</accession>
<evidence type="ECO:0000313" key="2">
    <source>
        <dbReference type="EMBL" id="CAB5151629.1"/>
    </source>
</evidence>
<dbReference type="EMBL" id="LR798197">
    <property type="protein sequence ID" value="CAB5151629.1"/>
    <property type="molecule type" value="Genomic_DNA"/>
</dbReference>
<proteinExistence type="predicted"/>
<organism evidence="2">
    <name type="scientific">uncultured Caudovirales phage</name>
    <dbReference type="NCBI Taxonomy" id="2100421"/>
    <lineage>
        <taxon>Viruses</taxon>
        <taxon>Duplodnaviria</taxon>
        <taxon>Heunggongvirae</taxon>
        <taxon>Uroviricota</taxon>
        <taxon>Caudoviricetes</taxon>
        <taxon>Peduoviridae</taxon>
        <taxon>Maltschvirus</taxon>
        <taxon>Maltschvirus maltsch</taxon>
    </lineage>
</organism>